<feature type="non-terminal residue" evidence="1">
    <location>
        <position position="208"/>
    </location>
</feature>
<organism evidence="1 2">
    <name type="scientific">Scortum barcoo</name>
    <name type="common">barcoo grunter</name>
    <dbReference type="NCBI Taxonomy" id="214431"/>
    <lineage>
        <taxon>Eukaryota</taxon>
        <taxon>Metazoa</taxon>
        <taxon>Chordata</taxon>
        <taxon>Craniata</taxon>
        <taxon>Vertebrata</taxon>
        <taxon>Euteleostomi</taxon>
        <taxon>Actinopterygii</taxon>
        <taxon>Neopterygii</taxon>
        <taxon>Teleostei</taxon>
        <taxon>Neoteleostei</taxon>
        <taxon>Acanthomorphata</taxon>
        <taxon>Eupercaria</taxon>
        <taxon>Centrarchiformes</taxon>
        <taxon>Terapontoidei</taxon>
        <taxon>Terapontidae</taxon>
        <taxon>Scortum</taxon>
    </lineage>
</organism>
<sequence length="208" mass="23185">MFQLPEEEESLLSLLYQVSCVHGPGQVRCDVDAQELDIVDTLNCFPVDEERSVLCPSGPPVVHYDIKPTMVVVAVPVSWRTNWRKKSLSKPRNASSTFTPPHSYVTSITGGQVRTDPEKIQTVVVWPTPSSCKDLDHFLVFANFYCSSSLVFQVCVGLAKLPSVLEMVDLVIQHVFWLHRIPCDIVSDCGPQFVPQAIKGCLLSPWSI</sequence>
<name>A0ACB8X6C7_9TELE</name>
<protein>
    <submittedName>
        <fullName evidence="1">Uncharacterized protein</fullName>
    </submittedName>
</protein>
<evidence type="ECO:0000313" key="2">
    <source>
        <dbReference type="Proteomes" id="UP000831701"/>
    </source>
</evidence>
<dbReference type="Proteomes" id="UP000831701">
    <property type="component" value="Chromosome 3"/>
</dbReference>
<gene>
    <name evidence="1" type="ORF">L3Q82_021916</name>
</gene>
<keyword evidence="2" id="KW-1185">Reference proteome</keyword>
<proteinExistence type="predicted"/>
<accession>A0ACB8X6C7</accession>
<dbReference type="EMBL" id="CM041533">
    <property type="protein sequence ID" value="KAI3375430.1"/>
    <property type="molecule type" value="Genomic_DNA"/>
</dbReference>
<comment type="caution">
    <text evidence="1">The sequence shown here is derived from an EMBL/GenBank/DDBJ whole genome shotgun (WGS) entry which is preliminary data.</text>
</comment>
<evidence type="ECO:0000313" key="1">
    <source>
        <dbReference type="EMBL" id="KAI3375430.1"/>
    </source>
</evidence>
<reference evidence="1" key="1">
    <citation type="submission" date="2022-04" db="EMBL/GenBank/DDBJ databases">
        <title>Jade perch genome.</title>
        <authorList>
            <person name="Chao B."/>
        </authorList>
    </citation>
    <scope>NUCLEOTIDE SEQUENCE</scope>
    <source>
        <strain evidence="1">CB-2022</strain>
    </source>
</reference>